<reference evidence="1 2" key="1">
    <citation type="submission" date="2022-03" db="EMBL/GenBank/DDBJ databases">
        <authorList>
            <person name="Nunn A."/>
            <person name="Chopra R."/>
            <person name="Nunn A."/>
            <person name="Contreras Garrido A."/>
        </authorList>
    </citation>
    <scope>NUCLEOTIDE SEQUENCE [LARGE SCALE GENOMIC DNA]</scope>
</reference>
<dbReference type="EMBL" id="OU466858">
    <property type="protein sequence ID" value="CAH2047463.1"/>
    <property type="molecule type" value="Genomic_DNA"/>
</dbReference>
<protein>
    <submittedName>
        <fullName evidence="1">Uncharacterized protein</fullName>
    </submittedName>
</protein>
<name>A0AAU9RT08_THLAR</name>
<sequence length="120" mass="13908">KEENVNQFDPFFRQDGFSILINFTVNHSLGSQQTTSYPLQDYSFQPPVYPANYQEILDGSLDQKYLIGSDDHCPIELWVNDTIQARGKQSLVIVLRFAKIKFWKGTKISINKFELYAIIL</sequence>
<feature type="non-terminal residue" evidence="1">
    <location>
        <position position="120"/>
    </location>
</feature>
<evidence type="ECO:0000313" key="1">
    <source>
        <dbReference type="EMBL" id="CAH2047463.1"/>
    </source>
</evidence>
<evidence type="ECO:0000313" key="2">
    <source>
        <dbReference type="Proteomes" id="UP000836841"/>
    </source>
</evidence>
<keyword evidence="2" id="KW-1185">Reference proteome</keyword>
<gene>
    <name evidence="1" type="ORF">TAV2_LOCUS5156</name>
</gene>
<accession>A0AAU9RT08</accession>
<dbReference type="AlphaFoldDB" id="A0AAU9RT08"/>
<feature type="non-terminal residue" evidence="1">
    <location>
        <position position="1"/>
    </location>
</feature>
<organism evidence="1 2">
    <name type="scientific">Thlaspi arvense</name>
    <name type="common">Field penny-cress</name>
    <dbReference type="NCBI Taxonomy" id="13288"/>
    <lineage>
        <taxon>Eukaryota</taxon>
        <taxon>Viridiplantae</taxon>
        <taxon>Streptophyta</taxon>
        <taxon>Embryophyta</taxon>
        <taxon>Tracheophyta</taxon>
        <taxon>Spermatophyta</taxon>
        <taxon>Magnoliopsida</taxon>
        <taxon>eudicotyledons</taxon>
        <taxon>Gunneridae</taxon>
        <taxon>Pentapetalae</taxon>
        <taxon>rosids</taxon>
        <taxon>malvids</taxon>
        <taxon>Brassicales</taxon>
        <taxon>Brassicaceae</taxon>
        <taxon>Thlaspideae</taxon>
        <taxon>Thlaspi</taxon>
    </lineage>
</organism>
<dbReference type="Proteomes" id="UP000836841">
    <property type="component" value="Chromosome 2"/>
</dbReference>
<proteinExistence type="predicted"/>